<dbReference type="EMBL" id="KF122836">
    <property type="protein sequence ID" value="AIA90133.1"/>
    <property type="molecule type" value="Genomic_DNA"/>
</dbReference>
<dbReference type="Gene3D" id="3.20.20.80">
    <property type="entry name" value="Glycosidases"/>
    <property type="match status" value="1"/>
</dbReference>
<evidence type="ECO:0000259" key="3">
    <source>
        <dbReference type="Pfam" id="PF02449"/>
    </source>
</evidence>
<feature type="non-terminal residue" evidence="4">
    <location>
        <position position="184"/>
    </location>
</feature>
<feature type="domain" description="Glycoside hydrolase family 42 N-terminal" evidence="3">
    <location>
        <begin position="93"/>
        <end position="137"/>
    </location>
</feature>
<dbReference type="GO" id="GO:0004565">
    <property type="term" value="F:beta-galactosidase activity"/>
    <property type="evidence" value="ECO:0007669"/>
    <property type="project" value="InterPro"/>
</dbReference>
<keyword evidence="1" id="KW-0378">Hydrolase</keyword>
<accession>A0A060C0D2</accession>
<evidence type="ECO:0000256" key="1">
    <source>
        <dbReference type="ARBA" id="ARBA00022801"/>
    </source>
</evidence>
<dbReference type="GO" id="GO:0005975">
    <property type="term" value="P:carbohydrate metabolic process"/>
    <property type="evidence" value="ECO:0007669"/>
    <property type="project" value="InterPro"/>
</dbReference>
<sequence>NVLLAGFEAETNNVPVTAVPEKSQTPVYAAGVPAPDVSRPAAPAHAKARFDLRNGTPQLVVDDAAFFILGAQCDVWRSSRRDRKTVDFFDAYREMNATAVGVDILWSQLEPEKDRYDFSFLDWFMRQAEARDLKLVLQLFFSNVCGKTNEPGGYPQYVPDYILKHPETYPRLTVSTNGQPQLCP</sequence>
<proteinExistence type="predicted"/>
<dbReference type="SUPFAM" id="SSF51445">
    <property type="entry name" value="(Trans)glycosidases"/>
    <property type="match status" value="1"/>
</dbReference>
<dbReference type="GO" id="GO:0009341">
    <property type="term" value="C:beta-galactosidase complex"/>
    <property type="evidence" value="ECO:0007669"/>
    <property type="project" value="InterPro"/>
</dbReference>
<name>A0A060C0D2_9CAUL</name>
<protein>
    <submittedName>
        <fullName evidence="4">CAZy families GH35 protein</fullName>
    </submittedName>
</protein>
<feature type="non-terminal residue" evidence="4">
    <location>
        <position position="1"/>
    </location>
</feature>
<evidence type="ECO:0000256" key="2">
    <source>
        <dbReference type="ARBA" id="ARBA00023295"/>
    </source>
</evidence>
<dbReference type="AlphaFoldDB" id="A0A060C0D2"/>
<dbReference type="InterPro" id="IPR013529">
    <property type="entry name" value="Glyco_hydro_42_N"/>
</dbReference>
<evidence type="ECO:0000313" key="4">
    <source>
        <dbReference type="EMBL" id="AIA90133.1"/>
    </source>
</evidence>
<reference evidence="4" key="1">
    <citation type="journal article" date="2013" name="Environ. Microbiol.">
        <title>Seasonally variable intestinal metagenomes of the red palm weevil (Rhynchophorus ferrugineus).</title>
        <authorList>
            <person name="Jia S."/>
            <person name="Zhang X."/>
            <person name="Zhang G."/>
            <person name="Yin A."/>
            <person name="Zhang S."/>
            <person name="Li F."/>
            <person name="Wang L."/>
            <person name="Zhao D."/>
            <person name="Yun Q."/>
            <person name="Tala"/>
            <person name="Wang J."/>
            <person name="Sun G."/>
            <person name="Baabdullah M."/>
            <person name="Yu X."/>
            <person name="Hu S."/>
            <person name="Al-Mssallem I.S."/>
            <person name="Yu J."/>
        </authorList>
    </citation>
    <scope>NUCLEOTIDE SEQUENCE</scope>
</reference>
<dbReference type="InterPro" id="IPR017853">
    <property type="entry name" value="GH"/>
</dbReference>
<keyword evidence="2" id="KW-0326">Glycosidase</keyword>
<organism evidence="4">
    <name type="scientific">uncultured Caulobacter sp</name>
    <dbReference type="NCBI Taxonomy" id="158749"/>
    <lineage>
        <taxon>Bacteria</taxon>
        <taxon>Pseudomonadati</taxon>
        <taxon>Pseudomonadota</taxon>
        <taxon>Alphaproteobacteria</taxon>
        <taxon>Caulobacterales</taxon>
        <taxon>Caulobacteraceae</taxon>
        <taxon>Caulobacter</taxon>
        <taxon>environmental samples</taxon>
    </lineage>
</organism>
<dbReference type="Pfam" id="PF02449">
    <property type="entry name" value="Glyco_hydro_42"/>
    <property type="match status" value="1"/>
</dbReference>